<reference evidence="2 3" key="1">
    <citation type="journal article" date="2021" name="Elife">
        <title>Chloroplast acquisition without the gene transfer in kleptoplastic sea slugs, Plakobranchus ocellatus.</title>
        <authorList>
            <person name="Maeda T."/>
            <person name="Takahashi S."/>
            <person name="Yoshida T."/>
            <person name="Shimamura S."/>
            <person name="Takaki Y."/>
            <person name="Nagai Y."/>
            <person name="Toyoda A."/>
            <person name="Suzuki Y."/>
            <person name="Arimoto A."/>
            <person name="Ishii H."/>
            <person name="Satoh N."/>
            <person name="Nishiyama T."/>
            <person name="Hasebe M."/>
            <person name="Maruyama T."/>
            <person name="Minagawa J."/>
            <person name="Obokata J."/>
            <person name="Shigenobu S."/>
        </authorList>
    </citation>
    <scope>NUCLEOTIDE SEQUENCE [LARGE SCALE GENOMIC DNA]</scope>
</reference>
<evidence type="ECO:0000313" key="2">
    <source>
        <dbReference type="EMBL" id="GFR86056.1"/>
    </source>
</evidence>
<dbReference type="AlphaFoldDB" id="A0AAV4GLZ6"/>
<evidence type="ECO:0000313" key="3">
    <source>
        <dbReference type="Proteomes" id="UP000762676"/>
    </source>
</evidence>
<feature type="region of interest" description="Disordered" evidence="1">
    <location>
        <begin position="69"/>
        <end position="89"/>
    </location>
</feature>
<dbReference type="Proteomes" id="UP000762676">
    <property type="component" value="Unassembled WGS sequence"/>
</dbReference>
<organism evidence="2 3">
    <name type="scientific">Elysia marginata</name>
    <dbReference type="NCBI Taxonomy" id="1093978"/>
    <lineage>
        <taxon>Eukaryota</taxon>
        <taxon>Metazoa</taxon>
        <taxon>Spiralia</taxon>
        <taxon>Lophotrochozoa</taxon>
        <taxon>Mollusca</taxon>
        <taxon>Gastropoda</taxon>
        <taxon>Heterobranchia</taxon>
        <taxon>Euthyneura</taxon>
        <taxon>Panpulmonata</taxon>
        <taxon>Sacoglossa</taxon>
        <taxon>Placobranchoidea</taxon>
        <taxon>Plakobranchidae</taxon>
        <taxon>Elysia</taxon>
    </lineage>
</organism>
<dbReference type="EMBL" id="BMAT01005044">
    <property type="protein sequence ID" value="GFR86056.1"/>
    <property type="molecule type" value="Genomic_DNA"/>
</dbReference>
<feature type="compositionally biased region" description="Polar residues" evidence="1">
    <location>
        <begin position="75"/>
        <end position="85"/>
    </location>
</feature>
<keyword evidence="3" id="KW-1185">Reference proteome</keyword>
<name>A0AAV4GLZ6_9GAST</name>
<evidence type="ECO:0000256" key="1">
    <source>
        <dbReference type="SAM" id="MobiDB-lite"/>
    </source>
</evidence>
<sequence>MPVPCASSLTSLSPGGRGLEHIRRASQLDGRFFCIPSRLRPGGRAQPIGTGLGLTPYLQALPSAVDVSDTRRSTRFSPTAQQPSPRVSRVCARGGGWSDTTRPAAPDSFAVKFLARPSPTARVKRVEWRGDVEKRERKKDRTYTEKGERWGREAEPDCRRSSQAYLQQGDRCLSFIRDVKVSLRLVWAAGVDPSRRATKTILPPYCPDTIIKRPPGSDHGFTTLLARRCLLLRSLAFGNHLFVCLLQVTFSYKAQM</sequence>
<protein>
    <submittedName>
        <fullName evidence="2">Uncharacterized protein</fullName>
    </submittedName>
</protein>
<proteinExistence type="predicted"/>
<comment type="caution">
    <text evidence="2">The sequence shown here is derived from an EMBL/GenBank/DDBJ whole genome shotgun (WGS) entry which is preliminary data.</text>
</comment>
<gene>
    <name evidence="2" type="ORF">ElyMa_002457200</name>
</gene>
<accession>A0AAV4GLZ6</accession>